<accession>A0A8D9A400</accession>
<evidence type="ECO:0000313" key="2">
    <source>
        <dbReference type="EMBL" id="CAG6758395.1"/>
    </source>
</evidence>
<proteinExistence type="predicted"/>
<evidence type="ECO:0000256" key="1">
    <source>
        <dbReference type="SAM" id="MobiDB-lite"/>
    </source>
</evidence>
<name>A0A8D9A400_9HEMI</name>
<feature type="region of interest" description="Disordered" evidence="1">
    <location>
        <begin position="1"/>
        <end position="56"/>
    </location>
</feature>
<feature type="region of interest" description="Disordered" evidence="1">
    <location>
        <begin position="91"/>
        <end position="132"/>
    </location>
</feature>
<protein>
    <submittedName>
        <fullName evidence="2">Uncharacterized protein</fullName>
    </submittedName>
</protein>
<reference evidence="2" key="1">
    <citation type="submission" date="2021-05" db="EMBL/GenBank/DDBJ databases">
        <authorList>
            <person name="Alioto T."/>
            <person name="Alioto T."/>
            <person name="Gomez Garrido J."/>
        </authorList>
    </citation>
    <scope>NUCLEOTIDE SEQUENCE</scope>
</reference>
<feature type="compositionally biased region" description="Polar residues" evidence="1">
    <location>
        <begin position="44"/>
        <end position="56"/>
    </location>
</feature>
<organism evidence="2">
    <name type="scientific">Cacopsylla melanoneura</name>
    <dbReference type="NCBI Taxonomy" id="428564"/>
    <lineage>
        <taxon>Eukaryota</taxon>
        <taxon>Metazoa</taxon>
        <taxon>Ecdysozoa</taxon>
        <taxon>Arthropoda</taxon>
        <taxon>Hexapoda</taxon>
        <taxon>Insecta</taxon>
        <taxon>Pterygota</taxon>
        <taxon>Neoptera</taxon>
        <taxon>Paraneoptera</taxon>
        <taxon>Hemiptera</taxon>
        <taxon>Sternorrhyncha</taxon>
        <taxon>Psylloidea</taxon>
        <taxon>Psyllidae</taxon>
        <taxon>Psyllinae</taxon>
        <taxon>Cacopsylla</taxon>
    </lineage>
</organism>
<sequence length="132" mass="15285">MNEEDPKNYNQKQHSSWIGGKDTYTNDKLGQRKGYIDKKKAWNSDESGPEESTQCAPRQLITPNDCVTEFILTTSCLESNANSEFELQYAKKNQHDMPIPKRKSHRYPERLSKGKSNQSKILHQNDVLLKQE</sequence>
<dbReference type="EMBL" id="HBUF01549518">
    <property type="protein sequence ID" value="CAG6758395.1"/>
    <property type="molecule type" value="Transcribed_RNA"/>
</dbReference>
<dbReference type="AlphaFoldDB" id="A0A8D9A400"/>
<feature type="compositionally biased region" description="Basic and acidic residues" evidence="1">
    <location>
        <begin position="34"/>
        <end position="43"/>
    </location>
</feature>